<keyword evidence="3" id="KW-1185">Reference proteome</keyword>
<protein>
    <submittedName>
        <fullName evidence="2">Uncharacterized protein</fullName>
    </submittedName>
</protein>
<organism evidence="2 3">
    <name type="scientific">Kineosporia corallincola</name>
    <dbReference type="NCBI Taxonomy" id="2835133"/>
    <lineage>
        <taxon>Bacteria</taxon>
        <taxon>Bacillati</taxon>
        <taxon>Actinomycetota</taxon>
        <taxon>Actinomycetes</taxon>
        <taxon>Kineosporiales</taxon>
        <taxon>Kineosporiaceae</taxon>
        <taxon>Kineosporia</taxon>
    </lineage>
</organism>
<proteinExistence type="predicted"/>
<name>A0ABS5TBH6_9ACTN</name>
<reference evidence="2 3" key="1">
    <citation type="submission" date="2021-05" db="EMBL/GenBank/DDBJ databases">
        <title>Kineosporia and Streptomyces sp. nov. two new marine actinobacteria isolated from Coral.</title>
        <authorList>
            <person name="Buangrab K."/>
            <person name="Sutthacheep M."/>
            <person name="Yeemin T."/>
            <person name="Harunari E."/>
            <person name="Igarashi Y."/>
            <person name="Kanchanasin P."/>
            <person name="Tanasupawat S."/>
            <person name="Phongsopitanun W."/>
        </authorList>
    </citation>
    <scope>NUCLEOTIDE SEQUENCE [LARGE SCALE GENOMIC DNA]</scope>
    <source>
        <strain evidence="2 3">J2-2</strain>
    </source>
</reference>
<dbReference type="EMBL" id="JAHBAY010000002">
    <property type="protein sequence ID" value="MBT0768420.1"/>
    <property type="molecule type" value="Genomic_DNA"/>
</dbReference>
<dbReference type="RefSeq" id="WP_214154715.1">
    <property type="nucleotide sequence ID" value="NZ_JAHBAY010000002.1"/>
</dbReference>
<gene>
    <name evidence="2" type="ORF">KIH74_05760</name>
</gene>
<evidence type="ECO:0000313" key="3">
    <source>
        <dbReference type="Proteomes" id="UP001197247"/>
    </source>
</evidence>
<comment type="caution">
    <text evidence="2">The sequence shown here is derived from an EMBL/GenBank/DDBJ whole genome shotgun (WGS) entry which is preliminary data.</text>
</comment>
<sequence>MRLNSLRTAGTGVVLAAVATIGVATASSASADTVLDQWYPTAYDCQYAGNVYAQQGLISGFSCNPGNGGYILTGWHW</sequence>
<evidence type="ECO:0000313" key="2">
    <source>
        <dbReference type="EMBL" id="MBT0768420.1"/>
    </source>
</evidence>
<feature type="signal peptide" evidence="1">
    <location>
        <begin position="1"/>
        <end position="31"/>
    </location>
</feature>
<evidence type="ECO:0000256" key="1">
    <source>
        <dbReference type="SAM" id="SignalP"/>
    </source>
</evidence>
<accession>A0ABS5TBH6</accession>
<feature type="chain" id="PRO_5045049627" evidence="1">
    <location>
        <begin position="32"/>
        <end position="77"/>
    </location>
</feature>
<keyword evidence="1" id="KW-0732">Signal</keyword>
<dbReference type="Proteomes" id="UP001197247">
    <property type="component" value="Unassembled WGS sequence"/>
</dbReference>